<dbReference type="EMBL" id="JAGUCO010000030">
    <property type="protein sequence ID" value="MBS2100841.1"/>
    <property type="molecule type" value="Genomic_DNA"/>
</dbReference>
<gene>
    <name evidence="1" type="ORF">KEM10_21320</name>
</gene>
<dbReference type="RefSeq" id="WP_212219481.1">
    <property type="nucleotide sequence ID" value="NZ_JAGUCO010000030.1"/>
</dbReference>
<evidence type="ECO:0000313" key="2">
    <source>
        <dbReference type="Proteomes" id="UP000708576"/>
    </source>
</evidence>
<evidence type="ECO:0000313" key="1">
    <source>
        <dbReference type="EMBL" id="MBS2100841.1"/>
    </source>
</evidence>
<name>A0ABS5K2Y5_9BACT</name>
<dbReference type="Proteomes" id="UP000708576">
    <property type="component" value="Unassembled WGS sequence"/>
</dbReference>
<organism evidence="1 2">
    <name type="scientific">Carboxylicivirga linearis</name>
    <dbReference type="NCBI Taxonomy" id="1628157"/>
    <lineage>
        <taxon>Bacteria</taxon>
        <taxon>Pseudomonadati</taxon>
        <taxon>Bacteroidota</taxon>
        <taxon>Bacteroidia</taxon>
        <taxon>Marinilabiliales</taxon>
        <taxon>Marinilabiliaceae</taxon>
        <taxon>Carboxylicivirga</taxon>
    </lineage>
</organism>
<reference evidence="1 2" key="1">
    <citation type="journal article" date="2015" name="Int. J. Syst. Evol. Microbiol.">
        <title>Carboxylicivirga linearis sp. nov., isolated from a sea cucumber culture pond.</title>
        <authorList>
            <person name="Wang F.Q."/>
            <person name="Zhou Y.X."/>
            <person name="Lin X.Z."/>
            <person name="Chen G.J."/>
            <person name="Du Z.J."/>
        </authorList>
    </citation>
    <scope>NUCLEOTIDE SEQUENCE [LARGE SCALE GENOMIC DNA]</scope>
    <source>
        <strain evidence="1 2">FB218</strain>
    </source>
</reference>
<accession>A0ABS5K2Y5</accession>
<keyword evidence="2" id="KW-1185">Reference proteome</keyword>
<protein>
    <submittedName>
        <fullName evidence="1">Uncharacterized protein</fullName>
    </submittedName>
</protein>
<comment type="caution">
    <text evidence="1">The sequence shown here is derived from an EMBL/GenBank/DDBJ whole genome shotgun (WGS) entry which is preliminary data.</text>
</comment>
<sequence>MNLTEEFDDFIIEDDIVEIKLDLNEMQDILDAESAALEDNLDLLENISLD</sequence>
<proteinExistence type="predicted"/>